<keyword evidence="2 4" id="KW-0472">Membrane</keyword>
<evidence type="ECO:0000256" key="1">
    <source>
        <dbReference type="ARBA" id="ARBA00004370"/>
    </source>
</evidence>
<feature type="region of interest" description="Disordered" evidence="3">
    <location>
        <begin position="1"/>
        <end position="65"/>
    </location>
</feature>
<gene>
    <name evidence="5" type="ORF">CSW57_20860</name>
</gene>
<name>A0A2G3PJW3_WILMA</name>
<dbReference type="Proteomes" id="UP000225108">
    <property type="component" value="Unassembled WGS sequence"/>
</dbReference>
<dbReference type="PANTHER" id="PTHR37042:SF4">
    <property type="entry name" value="OUTER MEMBRANE PROTEIN RV1973"/>
    <property type="match status" value="1"/>
</dbReference>
<protein>
    <recommendedName>
        <fullName evidence="7">Mce-associated membrane protein</fullName>
    </recommendedName>
</protein>
<evidence type="ECO:0000313" key="5">
    <source>
        <dbReference type="EMBL" id="PHV66084.1"/>
    </source>
</evidence>
<comment type="caution">
    <text evidence="5">The sequence shown here is derived from an EMBL/GenBank/DDBJ whole genome shotgun (WGS) entry which is preliminary data.</text>
</comment>
<dbReference type="GO" id="GO:0016020">
    <property type="term" value="C:membrane"/>
    <property type="evidence" value="ECO:0007669"/>
    <property type="project" value="UniProtKB-SubCell"/>
</dbReference>
<dbReference type="AlphaFoldDB" id="A0A2G3PJW3"/>
<proteinExistence type="predicted"/>
<dbReference type="PANTHER" id="PTHR37042">
    <property type="entry name" value="OUTER MEMBRANE PROTEIN RV1973"/>
    <property type="match status" value="1"/>
</dbReference>
<feature type="compositionally biased region" description="Low complexity" evidence="3">
    <location>
        <begin position="232"/>
        <end position="265"/>
    </location>
</feature>
<feature type="region of interest" description="Disordered" evidence="3">
    <location>
        <begin position="227"/>
        <end position="278"/>
    </location>
</feature>
<feature type="compositionally biased region" description="Pro residues" evidence="3">
    <location>
        <begin position="266"/>
        <end position="278"/>
    </location>
</feature>
<evidence type="ECO:0000313" key="6">
    <source>
        <dbReference type="Proteomes" id="UP000225108"/>
    </source>
</evidence>
<evidence type="ECO:0000256" key="2">
    <source>
        <dbReference type="ARBA" id="ARBA00023136"/>
    </source>
</evidence>
<organism evidence="5 6">
    <name type="scientific">Williamsia marianensis</name>
    <dbReference type="NCBI Taxonomy" id="85044"/>
    <lineage>
        <taxon>Bacteria</taxon>
        <taxon>Bacillati</taxon>
        <taxon>Actinomycetota</taxon>
        <taxon>Actinomycetes</taxon>
        <taxon>Mycobacteriales</taxon>
        <taxon>Nocardiaceae</taxon>
        <taxon>Williamsia</taxon>
    </lineage>
</organism>
<evidence type="ECO:0008006" key="7">
    <source>
        <dbReference type="Google" id="ProtNLM"/>
    </source>
</evidence>
<feature type="transmembrane region" description="Helical" evidence="4">
    <location>
        <begin position="79"/>
        <end position="101"/>
    </location>
</feature>
<evidence type="ECO:0000256" key="3">
    <source>
        <dbReference type="SAM" id="MobiDB-lite"/>
    </source>
</evidence>
<keyword evidence="4" id="KW-1133">Transmembrane helix</keyword>
<dbReference type="RefSeq" id="WP_189339342.1">
    <property type="nucleotide sequence ID" value="NZ_PEBD01000010.1"/>
</dbReference>
<sequence length="278" mass="28224">MADKDVSTPTGDGDDADTPSAKRVPSGKSRRAKPVVAESTAGTSGSAASSSAKSSAASSAASTGADTKQARQITISVSAIGKVAAGALLIALIAVTVFFGLKWKSDQDKIAAAEDAKQASDYFVTQLLNSMNTTTAGEYVDTMSPLTTGQFRDNLLKEREKTQADITQMQLKITPSIWSSGVVSAEGDTATTLIIAEITGTSSVATTPVTNVGMFRLTLEKHDGKWLVSQMDPGPSSSGAGSADSGAPVDPNAPADPNASVVPNAPVEPAPVTPAPVG</sequence>
<dbReference type="EMBL" id="PEBD01000010">
    <property type="protein sequence ID" value="PHV66084.1"/>
    <property type="molecule type" value="Genomic_DNA"/>
</dbReference>
<comment type="subcellular location">
    <subcellularLocation>
        <location evidence="1">Membrane</location>
    </subcellularLocation>
</comment>
<keyword evidence="4" id="KW-0812">Transmembrane</keyword>
<reference evidence="5 6" key="1">
    <citation type="submission" date="2017-10" db="EMBL/GenBank/DDBJ databases">
        <title>The draft genome sequence of Williamsia sp. BULT 1.1 isolated from the semi-arid grassland soils from South Africa.</title>
        <authorList>
            <person name="Kabwe M.H."/>
            <person name="Govender N."/>
            <person name="Mutseka Lunga P."/>
            <person name="Vikram S."/>
            <person name="Makhalanyane T.P."/>
        </authorList>
    </citation>
    <scope>NUCLEOTIDE SEQUENCE [LARGE SCALE GENOMIC DNA]</scope>
    <source>
        <strain evidence="5 6">BULT 1.1</strain>
    </source>
</reference>
<evidence type="ECO:0000256" key="4">
    <source>
        <dbReference type="SAM" id="Phobius"/>
    </source>
</evidence>
<feature type="compositionally biased region" description="Low complexity" evidence="3">
    <location>
        <begin position="39"/>
        <end position="65"/>
    </location>
</feature>
<accession>A0A2G3PJW3</accession>